<gene>
    <name evidence="1" type="ORF">HG542_18165</name>
</gene>
<reference evidence="1 2" key="1">
    <citation type="submission" date="2020-04" db="EMBL/GenBank/DDBJ databases">
        <title>Draft Genome Sequence of Streptomyces morookaense DSM 40503, an 8-azaguanine-producing strain.</title>
        <authorList>
            <person name="Qi J."/>
            <person name="Gao J.-M."/>
        </authorList>
    </citation>
    <scope>NUCLEOTIDE SEQUENCE [LARGE SCALE GENOMIC DNA]</scope>
    <source>
        <strain evidence="1 2">DSM 40503</strain>
    </source>
</reference>
<keyword evidence="2" id="KW-1185">Reference proteome</keyword>
<comment type="caution">
    <text evidence="1">The sequence shown here is derived from an EMBL/GenBank/DDBJ whole genome shotgun (WGS) entry which is preliminary data.</text>
</comment>
<name>A0A7Y7E8R9_STRMO</name>
<dbReference type="AlphaFoldDB" id="A0A7Y7E8R9"/>
<proteinExistence type="predicted"/>
<dbReference type="EMBL" id="JABBXF010000039">
    <property type="protein sequence ID" value="NVK79577.1"/>
    <property type="molecule type" value="Genomic_DNA"/>
</dbReference>
<organism evidence="1 2">
    <name type="scientific">Streptomyces morookaense</name>
    <name type="common">Streptoverticillium morookaense</name>
    <dbReference type="NCBI Taxonomy" id="1970"/>
    <lineage>
        <taxon>Bacteria</taxon>
        <taxon>Bacillati</taxon>
        <taxon>Actinomycetota</taxon>
        <taxon>Actinomycetes</taxon>
        <taxon>Kitasatosporales</taxon>
        <taxon>Streptomycetaceae</taxon>
        <taxon>Streptomyces</taxon>
    </lineage>
</organism>
<sequence>MVSVSDLLPYKLTYTQDPWSFDADQRSNAQAILEEALKAGLGYRGAVIGVATALQESGMRNLDHGDATSIGMFQQQDWWGTRAQRLDPHWTSWKFFSEMKKICPGKFGADYLTSAQLYEVAQAVQVSAYPTYYAKHEKAAAELIAELANALDDAPRRVSLARKADLVLKRNTVTAIPFIDEYSDGGNQHPDKTDPAFITGNSDYIATAAATLKDVAPGLTVQTRFDELNAKGETVKEGPIEEHLGTGGNTYITQTRAGAVCDPGNHVVWTIEIINGDVDPTLTYAEVQANYWPR</sequence>
<dbReference type="Proteomes" id="UP000587462">
    <property type="component" value="Unassembled WGS sequence"/>
</dbReference>
<evidence type="ECO:0000313" key="1">
    <source>
        <dbReference type="EMBL" id="NVK79577.1"/>
    </source>
</evidence>
<evidence type="ECO:0000313" key="2">
    <source>
        <dbReference type="Proteomes" id="UP000587462"/>
    </source>
</evidence>
<protein>
    <submittedName>
        <fullName evidence="1">Uncharacterized protein</fullName>
    </submittedName>
</protein>
<dbReference type="RefSeq" id="WP_171082727.1">
    <property type="nucleotide sequence ID" value="NZ_BNBU01000012.1"/>
</dbReference>
<accession>A0A7Y7E8R9</accession>